<evidence type="ECO:0000256" key="4">
    <source>
        <dbReference type="ARBA" id="ARBA00023136"/>
    </source>
</evidence>
<feature type="transmembrane region" description="Helical" evidence="5">
    <location>
        <begin position="275"/>
        <end position="301"/>
    </location>
</feature>
<evidence type="ECO:0000313" key="7">
    <source>
        <dbReference type="EMBL" id="KAI1850497.1"/>
    </source>
</evidence>
<dbReference type="PROSITE" id="PS50850">
    <property type="entry name" value="MFS"/>
    <property type="match status" value="1"/>
</dbReference>
<dbReference type="SUPFAM" id="SSF103473">
    <property type="entry name" value="MFS general substrate transporter"/>
    <property type="match status" value="1"/>
</dbReference>
<dbReference type="Pfam" id="PF07690">
    <property type="entry name" value="MFS_1"/>
    <property type="match status" value="1"/>
</dbReference>
<dbReference type="InterPro" id="IPR020846">
    <property type="entry name" value="MFS_dom"/>
</dbReference>
<feature type="transmembrane region" description="Helical" evidence="5">
    <location>
        <begin position="217"/>
        <end position="236"/>
    </location>
</feature>
<organism evidence="7 8">
    <name type="scientific">Neoarthrinium moseri</name>
    <dbReference type="NCBI Taxonomy" id="1658444"/>
    <lineage>
        <taxon>Eukaryota</taxon>
        <taxon>Fungi</taxon>
        <taxon>Dikarya</taxon>
        <taxon>Ascomycota</taxon>
        <taxon>Pezizomycotina</taxon>
        <taxon>Sordariomycetes</taxon>
        <taxon>Xylariomycetidae</taxon>
        <taxon>Amphisphaeriales</taxon>
        <taxon>Apiosporaceae</taxon>
        <taxon>Neoarthrinium</taxon>
    </lineage>
</organism>
<keyword evidence="3 5" id="KW-1133">Transmembrane helix</keyword>
<evidence type="ECO:0000256" key="5">
    <source>
        <dbReference type="SAM" id="Phobius"/>
    </source>
</evidence>
<feature type="transmembrane region" description="Helical" evidence="5">
    <location>
        <begin position="355"/>
        <end position="374"/>
    </location>
</feature>
<dbReference type="EMBL" id="JAFIMR010000069">
    <property type="protein sequence ID" value="KAI1850497.1"/>
    <property type="molecule type" value="Genomic_DNA"/>
</dbReference>
<protein>
    <recommendedName>
        <fullName evidence="6">Major facilitator superfamily (MFS) profile domain-containing protein</fullName>
    </recommendedName>
</protein>
<comment type="caution">
    <text evidence="7">The sequence shown here is derived from an EMBL/GenBank/DDBJ whole genome shotgun (WGS) entry which is preliminary data.</text>
</comment>
<gene>
    <name evidence="7" type="ORF">JX265_013389</name>
</gene>
<evidence type="ECO:0000256" key="2">
    <source>
        <dbReference type="ARBA" id="ARBA00022692"/>
    </source>
</evidence>
<dbReference type="InterPro" id="IPR036259">
    <property type="entry name" value="MFS_trans_sf"/>
</dbReference>
<feature type="transmembrane region" description="Helical" evidence="5">
    <location>
        <begin position="186"/>
        <end position="211"/>
    </location>
</feature>
<feature type="transmembrane region" description="Helical" evidence="5">
    <location>
        <begin position="151"/>
        <end position="174"/>
    </location>
</feature>
<feature type="domain" description="Major facilitator superfamily (MFS) profile" evidence="6">
    <location>
        <begin position="62"/>
        <end position="455"/>
    </location>
</feature>
<feature type="transmembrane region" description="Helical" evidence="5">
    <location>
        <begin position="313"/>
        <end position="334"/>
    </location>
</feature>
<comment type="subcellular location">
    <subcellularLocation>
        <location evidence="1">Membrane</location>
        <topology evidence="1">Multi-pass membrane protein</topology>
    </subcellularLocation>
</comment>
<feature type="transmembrane region" description="Helical" evidence="5">
    <location>
        <begin position="427"/>
        <end position="451"/>
    </location>
</feature>
<dbReference type="Proteomes" id="UP000829685">
    <property type="component" value="Unassembled WGS sequence"/>
</dbReference>
<dbReference type="Gene3D" id="1.20.1720.10">
    <property type="entry name" value="Multidrug resistance protein D"/>
    <property type="match status" value="1"/>
</dbReference>
<evidence type="ECO:0000259" key="6">
    <source>
        <dbReference type="PROSITE" id="PS50850"/>
    </source>
</evidence>
<evidence type="ECO:0000256" key="3">
    <source>
        <dbReference type="ARBA" id="ARBA00022989"/>
    </source>
</evidence>
<evidence type="ECO:0000256" key="1">
    <source>
        <dbReference type="ARBA" id="ARBA00004141"/>
    </source>
</evidence>
<dbReference type="InterPro" id="IPR011701">
    <property type="entry name" value="MFS"/>
</dbReference>
<sequence>MDATQPDSARVVADTSESLLPGLFPVESQVVPVKENSSGNSGLVSDEDELYNRFSRRRKAVFVTILSFCALLSPISSTGSLTAVPEIAAAFQTTGSVVNISNGLYTGAMGVSAFIWGSLSTLCGRRLVLLCSVLSFFAFSLGTALSPNLAAFFAFRTLSGFGGTGLLVTGPGCIGDLYKPTERGTAIGWFSSGTLVGPALGPLLGGAIVTYVNWRDIYWLQTAMAGLASVLALFAIPETIHQKQWAAIPKDRRVRETFRALNPAKLLALIGDVNILLVALASSALVWNMYSFLVPIVYVINPRLGLTTPLQSGLFYLAPGSGYLLGTFFGGRWADRVVKKWMRKRNGERRPADRLRAAVPWMGLGIPSFLSMFFQGFCQLMVFPSVGTYCLDVMPSRSAEVTAANYLLRYIFGAAGSAVVLPAVEKIGIGAFSTISAGFVAIACGGVLLVIHDKVPYTRKHTPG</sequence>
<feature type="transmembrane region" description="Helical" evidence="5">
    <location>
        <begin position="60"/>
        <end position="84"/>
    </location>
</feature>
<keyword evidence="2 5" id="KW-0812">Transmembrane</keyword>
<dbReference type="AlphaFoldDB" id="A0A9Q0AHQ6"/>
<name>A0A9Q0AHQ6_9PEZI</name>
<dbReference type="GO" id="GO:0022857">
    <property type="term" value="F:transmembrane transporter activity"/>
    <property type="evidence" value="ECO:0007669"/>
    <property type="project" value="InterPro"/>
</dbReference>
<keyword evidence="8" id="KW-1185">Reference proteome</keyword>
<keyword evidence="4 5" id="KW-0472">Membrane</keyword>
<evidence type="ECO:0000313" key="8">
    <source>
        <dbReference type="Proteomes" id="UP000829685"/>
    </source>
</evidence>
<dbReference type="PANTHER" id="PTHR23502:SF64">
    <property type="entry name" value="TRANSPORTER, PUTATIVE (AFU_ORTHOLOGUE AFUA_3G11760)-RELATED"/>
    <property type="match status" value="1"/>
</dbReference>
<feature type="transmembrane region" description="Helical" evidence="5">
    <location>
        <begin position="127"/>
        <end position="145"/>
    </location>
</feature>
<feature type="transmembrane region" description="Helical" evidence="5">
    <location>
        <begin position="104"/>
        <end position="122"/>
    </location>
</feature>
<proteinExistence type="predicted"/>
<dbReference type="GO" id="GO:0005886">
    <property type="term" value="C:plasma membrane"/>
    <property type="evidence" value="ECO:0007669"/>
    <property type="project" value="TreeGrafter"/>
</dbReference>
<reference evidence="7" key="1">
    <citation type="submission" date="2021-03" db="EMBL/GenBank/DDBJ databases">
        <title>Revisited historic fungal species revealed as producer of novel bioactive compounds through whole genome sequencing and comparative genomics.</title>
        <authorList>
            <person name="Vignolle G.A."/>
            <person name="Hochenegger N."/>
            <person name="Mach R.L."/>
            <person name="Mach-Aigner A.R."/>
            <person name="Javad Rahimi M."/>
            <person name="Salim K.A."/>
            <person name="Chan C.M."/>
            <person name="Lim L.B.L."/>
            <person name="Cai F."/>
            <person name="Druzhinina I.S."/>
            <person name="U'Ren J.M."/>
            <person name="Derntl C."/>
        </authorList>
    </citation>
    <scope>NUCLEOTIDE SEQUENCE</scope>
    <source>
        <strain evidence="7">TUCIM 5799</strain>
    </source>
</reference>
<dbReference type="PANTHER" id="PTHR23502">
    <property type="entry name" value="MAJOR FACILITATOR SUPERFAMILY"/>
    <property type="match status" value="1"/>
</dbReference>
<accession>A0A9Q0AHQ6</accession>